<dbReference type="Proteomes" id="UP000479691">
    <property type="component" value="Unassembled WGS sequence"/>
</dbReference>
<organism evidence="2 3">
    <name type="scientific">Orbilia oligospora</name>
    <name type="common">Nematode-trapping fungus</name>
    <name type="synonym">Arthrobotrys oligospora</name>
    <dbReference type="NCBI Taxonomy" id="2813651"/>
    <lineage>
        <taxon>Eukaryota</taxon>
        <taxon>Fungi</taxon>
        <taxon>Dikarya</taxon>
        <taxon>Ascomycota</taxon>
        <taxon>Pezizomycotina</taxon>
        <taxon>Orbiliomycetes</taxon>
        <taxon>Orbiliales</taxon>
        <taxon>Orbiliaceae</taxon>
        <taxon>Orbilia</taxon>
    </lineage>
</organism>
<evidence type="ECO:0000313" key="3">
    <source>
        <dbReference type="Proteomes" id="UP000479691"/>
    </source>
</evidence>
<evidence type="ECO:0000313" key="2">
    <source>
        <dbReference type="EMBL" id="KAF3168720.1"/>
    </source>
</evidence>
<protein>
    <submittedName>
        <fullName evidence="2">Uncharacterized protein</fullName>
    </submittedName>
</protein>
<gene>
    <name evidence="2" type="ORF">TWF788_010837</name>
</gene>
<evidence type="ECO:0000256" key="1">
    <source>
        <dbReference type="SAM" id="MobiDB-lite"/>
    </source>
</evidence>
<feature type="compositionally biased region" description="Polar residues" evidence="1">
    <location>
        <begin position="19"/>
        <end position="28"/>
    </location>
</feature>
<feature type="region of interest" description="Disordered" evidence="1">
    <location>
        <begin position="199"/>
        <end position="218"/>
    </location>
</feature>
<dbReference type="AlphaFoldDB" id="A0A7C8KDB6"/>
<proteinExistence type="predicted"/>
<accession>A0A7C8KDB6</accession>
<comment type="caution">
    <text evidence="2">The sequence shown here is derived from an EMBL/GenBank/DDBJ whole genome shotgun (WGS) entry which is preliminary data.</text>
</comment>
<feature type="region of interest" description="Disordered" evidence="1">
    <location>
        <begin position="1"/>
        <end position="45"/>
    </location>
</feature>
<feature type="compositionally biased region" description="Acidic residues" evidence="1">
    <location>
        <begin position="199"/>
        <end position="211"/>
    </location>
</feature>
<name>A0A7C8KDB6_ORBOL</name>
<dbReference type="EMBL" id="JAABOE010000084">
    <property type="protein sequence ID" value="KAF3168720.1"/>
    <property type="molecule type" value="Genomic_DNA"/>
</dbReference>
<reference evidence="2 3" key="1">
    <citation type="submission" date="2019-06" db="EMBL/GenBank/DDBJ databases">
        <authorList>
            <person name="Palmer J.M."/>
        </authorList>
    </citation>
    <scope>NUCLEOTIDE SEQUENCE [LARGE SCALE GENOMIC DNA]</scope>
    <source>
        <strain evidence="2 3">TWF788</strain>
    </source>
</reference>
<sequence length="218" mass="25206">MSIDSSQEEQGGKRRNLKRNNSNDNANIRSRKLRKVEDGDPDENQLEMDIEDTSNITAAQLRPTGASIEAPELVPGGIRPTPLTWMTYKDLDQEIVQFQPRGFHHPRQPISGYTYAPCNSNLFAKRWCERECEAWKLMWDLEDVPPGWLFREDLHGNTDIEDEIMGHQDNDSDDSIDNVLNNDYEPYVDELEEEYYEYDYGEDDGSEEIDGSGDKKDH</sequence>